<dbReference type="Pfam" id="PF08812">
    <property type="entry name" value="YtxC"/>
    <property type="match status" value="1"/>
</dbReference>
<evidence type="ECO:0008006" key="3">
    <source>
        <dbReference type="Google" id="ProtNLM"/>
    </source>
</evidence>
<evidence type="ECO:0000313" key="1">
    <source>
        <dbReference type="EMBL" id="GGE76712.1"/>
    </source>
</evidence>
<reference evidence="1" key="1">
    <citation type="journal article" date="2014" name="Int. J. Syst. Evol. Microbiol.">
        <title>Complete genome sequence of Corynebacterium casei LMG S-19264T (=DSM 44701T), isolated from a smear-ripened cheese.</title>
        <authorList>
            <consortium name="US DOE Joint Genome Institute (JGI-PGF)"/>
            <person name="Walter F."/>
            <person name="Albersmeier A."/>
            <person name="Kalinowski J."/>
            <person name="Ruckert C."/>
        </authorList>
    </citation>
    <scope>NUCLEOTIDE SEQUENCE</scope>
    <source>
        <strain evidence="1">CGMCC 1.12698</strain>
    </source>
</reference>
<sequence length="290" mass="34290">MLTILFEDRDEAMFVYERLLMKKITSFHYMKVKLDEKKVNVSCKKQAKACLKNIIVPTLVEFIVTMKEARWMASLLQKQFYYEDIEEIDYIVTIGKDILYGKRKDLSGSDFVSTRKKKITHALEDFMSFSISFSIEGFFQFRLRTYIHHLLLVTQRAIDEYQLEQEYQVLIDELRTRVNDVEEGLPIAHVVYENGFTLYDDMYERIDCSMLDSIDEENGMDTEVLAPLIYYAPRKIYMYTKTIDIPLIVTVLNVFQDRVTICNLQDFLTNRIQGSKSGENEEKYTKELDF</sequence>
<comment type="caution">
    <text evidence="1">The sequence shown here is derived from an EMBL/GenBank/DDBJ whole genome shotgun (WGS) entry which is preliminary data.</text>
</comment>
<organism evidence="1 2">
    <name type="scientific">Priestia taiwanensis</name>
    <dbReference type="NCBI Taxonomy" id="1347902"/>
    <lineage>
        <taxon>Bacteria</taxon>
        <taxon>Bacillati</taxon>
        <taxon>Bacillota</taxon>
        <taxon>Bacilli</taxon>
        <taxon>Bacillales</taxon>
        <taxon>Bacillaceae</taxon>
        <taxon>Priestia</taxon>
    </lineage>
</organism>
<proteinExistence type="predicted"/>
<dbReference type="Proteomes" id="UP000605259">
    <property type="component" value="Unassembled WGS sequence"/>
</dbReference>
<keyword evidence="2" id="KW-1185">Reference proteome</keyword>
<dbReference type="RefSeq" id="WP_188389100.1">
    <property type="nucleotide sequence ID" value="NZ_BMFK01000002.1"/>
</dbReference>
<protein>
    <recommendedName>
        <fullName evidence="3">Sporulation protein YtxC</fullName>
    </recommendedName>
</protein>
<dbReference type="AlphaFoldDB" id="A0A917ERN3"/>
<gene>
    <name evidence="1" type="ORF">GCM10007140_28010</name>
</gene>
<dbReference type="EMBL" id="BMFK01000002">
    <property type="protein sequence ID" value="GGE76712.1"/>
    <property type="molecule type" value="Genomic_DNA"/>
</dbReference>
<reference evidence="1" key="2">
    <citation type="submission" date="2020-09" db="EMBL/GenBank/DDBJ databases">
        <authorList>
            <person name="Sun Q."/>
            <person name="Zhou Y."/>
        </authorList>
    </citation>
    <scope>NUCLEOTIDE SEQUENCE</scope>
    <source>
        <strain evidence="1">CGMCC 1.12698</strain>
    </source>
</reference>
<name>A0A917ERN3_9BACI</name>
<accession>A0A917ERN3</accession>
<dbReference type="InterPro" id="IPR014199">
    <property type="entry name" value="Spore_YtxC"/>
</dbReference>
<evidence type="ECO:0000313" key="2">
    <source>
        <dbReference type="Proteomes" id="UP000605259"/>
    </source>
</evidence>